<dbReference type="OrthoDB" id="10248581at2759"/>
<reference evidence="8" key="1">
    <citation type="submission" date="2016-05" db="EMBL/GenBank/DDBJ databases">
        <title>Comparative genomics of biotechnologically important yeasts.</title>
        <authorList>
            <consortium name="DOE Joint Genome Institute"/>
            <person name="Riley R."/>
            <person name="Haridas S."/>
            <person name="Wolfe K.H."/>
            <person name="Lopes M.R."/>
            <person name="Hittinger C.T."/>
            <person name="Goker M."/>
            <person name="Salamov A."/>
            <person name="Wisecaver J."/>
            <person name="Long T.M."/>
            <person name="Aerts A.L."/>
            <person name="Barry K."/>
            <person name="Choi C."/>
            <person name="Clum A."/>
            <person name="Coughlan A.Y."/>
            <person name="Deshpande S."/>
            <person name="Douglass A.P."/>
            <person name="Hanson S.J."/>
            <person name="Klenk H.-P."/>
            <person name="Labutti K."/>
            <person name="Lapidus A."/>
            <person name="Lindquist E."/>
            <person name="Lipzen A."/>
            <person name="Meier-Kolthoff J.P."/>
            <person name="Ohm R.A."/>
            <person name="Otillar R.P."/>
            <person name="Pangilinan J."/>
            <person name="Peng Y."/>
            <person name="Rokas A."/>
            <person name="Rosa C.A."/>
            <person name="Scheuner C."/>
            <person name="Sibirny A.A."/>
            <person name="Slot J.C."/>
            <person name="Stielow J.B."/>
            <person name="Sun H."/>
            <person name="Kurtzman C.P."/>
            <person name="Blackwell M."/>
            <person name="Grigoriev I.V."/>
            <person name="Jeffries T.W."/>
        </authorList>
    </citation>
    <scope>NUCLEOTIDE SEQUENCE [LARGE SCALE GENOMIC DNA]</scope>
    <source>
        <strain evidence="8">NRRL Y-2460</strain>
    </source>
</reference>
<dbReference type="PANTHER" id="PTHR13946:SF16">
    <property type="entry name" value="DNA-DIRECTED RNA POLYMERASE II SUBUNIT RPB11"/>
    <property type="match status" value="1"/>
</dbReference>
<protein>
    <recommendedName>
        <fullName evidence="6">DNA-directed RNA polymerase RBP11-like dimerisation domain-containing protein</fullName>
    </recommendedName>
</protein>
<dbReference type="EMBL" id="KV454014">
    <property type="protein sequence ID" value="ODV95611.1"/>
    <property type="molecule type" value="Genomic_DNA"/>
</dbReference>
<dbReference type="Pfam" id="PF13656">
    <property type="entry name" value="RNA_pol_L_2"/>
    <property type="match status" value="1"/>
</dbReference>
<dbReference type="GO" id="GO:0003677">
    <property type="term" value="F:DNA binding"/>
    <property type="evidence" value="ECO:0007669"/>
    <property type="project" value="EnsemblFungi"/>
</dbReference>
<keyword evidence="8" id="KW-1185">Reference proteome</keyword>
<comment type="similarity">
    <text evidence="5">Belongs to the archaeal Rpo11/eukaryotic RPB11/RPC19 RNA polymerase subunit family.</text>
</comment>
<dbReference type="STRING" id="669874.A0A1E4TV42"/>
<dbReference type="InterPro" id="IPR037685">
    <property type="entry name" value="RBP11"/>
</dbReference>
<dbReference type="SUPFAM" id="SSF55257">
    <property type="entry name" value="RBP11-like subunits of RNA polymerase"/>
    <property type="match status" value="1"/>
</dbReference>
<proteinExistence type="inferred from homology"/>
<evidence type="ECO:0000256" key="1">
    <source>
        <dbReference type="ARBA" id="ARBA00004123"/>
    </source>
</evidence>
<dbReference type="GO" id="GO:0006367">
    <property type="term" value="P:transcription initiation at RNA polymerase II promoter"/>
    <property type="evidence" value="ECO:0007669"/>
    <property type="project" value="EnsemblFungi"/>
</dbReference>
<dbReference type="AlphaFoldDB" id="A0A1E4TV42"/>
<dbReference type="Gene3D" id="3.30.1360.10">
    <property type="entry name" value="RNA polymerase, RBP11-like subunit"/>
    <property type="match status" value="1"/>
</dbReference>
<dbReference type="PANTHER" id="PTHR13946">
    <property type="entry name" value="DNA-DIRECTED RNA POLYMERASE I,II,III"/>
    <property type="match status" value="1"/>
</dbReference>
<dbReference type="InterPro" id="IPR008193">
    <property type="entry name" value="RNA_pol_Rpb11_13-16kDa_CS"/>
</dbReference>
<evidence type="ECO:0000256" key="4">
    <source>
        <dbReference type="ARBA" id="ARBA00023242"/>
    </source>
</evidence>
<evidence type="ECO:0000313" key="7">
    <source>
        <dbReference type="EMBL" id="ODV95611.1"/>
    </source>
</evidence>
<dbReference type="FunFam" id="3.30.1360.10:FF:000003">
    <property type="entry name" value="DNA-directed RNA polymerase II subunit RPB11"/>
    <property type="match status" value="1"/>
</dbReference>
<comment type="subcellular location">
    <subcellularLocation>
        <location evidence="1">Nucleus</location>
    </subcellularLocation>
</comment>
<evidence type="ECO:0000313" key="8">
    <source>
        <dbReference type="Proteomes" id="UP000094236"/>
    </source>
</evidence>
<dbReference type="Proteomes" id="UP000094236">
    <property type="component" value="Unassembled WGS sequence"/>
</dbReference>
<dbReference type="GO" id="GO:0006368">
    <property type="term" value="P:transcription elongation by RNA polymerase II"/>
    <property type="evidence" value="ECO:0007669"/>
    <property type="project" value="EnsemblFungi"/>
</dbReference>
<feature type="domain" description="DNA-directed RNA polymerase RBP11-like dimerisation" evidence="6">
    <location>
        <begin position="31"/>
        <end position="103"/>
    </location>
</feature>
<organism evidence="7 8">
    <name type="scientific">Pachysolen tannophilus NRRL Y-2460</name>
    <dbReference type="NCBI Taxonomy" id="669874"/>
    <lineage>
        <taxon>Eukaryota</taxon>
        <taxon>Fungi</taxon>
        <taxon>Dikarya</taxon>
        <taxon>Ascomycota</taxon>
        <taxon>Saccharomycotina</taxon>
        <taxon>Pichiomycetes</taxon>
        <taxon>Pachysolenaceae</taxon>
        <taxon>Pachysolen</taxon>
    </lineage>
</organism>
<sequence length="122" mass="14160">MNAPDRFELFILPDGVQKLTINPDPRVPNCILIKFEREDHTLGNLLRQQLINDPRVIFVAYKVEHPLFANFVMRLQTEEGYKPKDALRNACNSLITLLEQLKNKFQAEWDIKNLVIGDEADI</sequence>
<name>A0A1E4TV42_PACTA</name>
<dbReference type="GO" id="GO:0046983">
    <property type="term" value="F:protein dimerization activity"/>
    <property type="evidence" value="ECO:0007669"/>
    <property type="project" value="InterPro"/>
</dbReference>
<evidence type="ECO:0000256" key="3">
    <source>
        <dbReference type="ARBA" id="ARBA00023163"/>
    </source>
</evidence>
<evidence type="ECO:0000256" key="2">
    <source>
        <dbReference type="ARBA" id="ARBA00022478"/>
    </source>
</evidence>
<keyword evidence="4" id="KW-0539">Nucleus</keyword>
<dbReference type="InterPro" id="IPR036603">
    <property type="entry name" value="RBP11-like"/>
</dbReference>
<keyword evidence="2" id="KW-0240">DNA-directed RNA polymerase</keyword>
<dbReference type="PROSITE" id="PS01154">
    <property type="entry name" value="RNA_POL_L_13KD"/>
    <property type="match status" value="1"/>
</dbReference>
<accession>A0A1E4TV42</accession>
<dbReference type="CDD" id="cd06926">
    <property type="entry name" value="RNAP_II_RPB11"/>
    <property type="match status" value="1"/>
</dbReference>
<dbReference type="InterPro" id="IPR009025">
    <property type="entry name" value="RBP11-like_dimer"/>
</dbReference>
<dbReference type="GO" id="GO:0005665">
    <property type="term" value="C:RNA polymerase II, core complex"/>
    <property type="evidence" value="ECO:0007669"/>
    <property type="project" value="EnsemblFungi"/>
</dbReference>
<evidence type="ECO:0000259" key="6">
    <source>
        <dbReference type="Pfam" id="PF13656"/>
    </source>
</evidence>
<dbReference type="GO" id="GO:0003899">
    <property type="term" value="F:DNA-directed RNA polymerase activity"/>
    <property type="evidence" value="ECO:0007669"/>
    <property type="project" value="EnsemblFungi"/>
</dbReference>
<dbReference type="GO" id="GO:0003968">
    <property type="term" value="F:RNA-directed RNA polymerase activity"/>
    <property type="evidence" value="ECO:0007669"/>
    <property type="project" value="EnsemblFungi"/>
</dbReference>
<dbReference type="GO" id="GO:0006369">
    <property type="term" value="P:termination of RNA polymerase II transcription"/>
    <property type="evidence" value="ECO:0007669"/>
    <property type="project" value="EnsemblFungi"/>
</dbReference>
<dbReference type="InterPro" id="IPR022905">
    <property type="entry name" value="Rpo11-like"/>
</dbReference>
<keyword evidence="3" id="KW-0804">Transcription</keyword>
<dbReference type="HAMAP" id="MF_00261">
    <property type="entry name" value="RNApol_arch_Rpo11"/>
    <property type="match status" value="1"/>
</dbReference>
<gene>
    <name evidence="7" type="ORF">PACTADRAFT_50306</name>
</gene>
<evidence type="ECO:0000256" key="5">
    <source>
        <dbReference type="ARBA" id="ARBA00025751"/>
    </source>
</evidence>